<accession>A0A4Z2GFH1</accession>
<reference evidence="1 2" key="1">
    <citation type="submission" date="2019-03" db="EMBL/GenBank/DDBJ databases">
        <title>First draft genome of Liparis tanakae, snailfish: a comprehensive survey of snailfish specific genes.</title>
        <authorList>
            <person name="Kim W."/>
            <person name="Song I."/>
            <person name="Jeong J.-H."/>
            <person name="Kim D."/>
            <person name="Kim S."/>
            <person name="Ryu S."/>
            <person name="Song J.Y."/>
            <person name="Lee S.K."/>
        </authorList>
    </citation>
    <scope>NUCLEOTIDE SEQUENCE [LARGE SCALE GENOMIC DNA]</scope>
    <source>
        <tissue evidence="1">Muscle</tissue>
    </source>
</reference>
<proteinExistence type="predicted"/>
<protein>
    <submittedName>
        <fullName evidence="1">Uncharacterized protein</fullName>
    </submittedName>
</protein>
<gene>
    <name evidence="1" type="ORF">EYF80_037543</name>
</gene>
<evidence type="ECO:0000313" key="1">
    <source>
        <dbReference type="EMBL" id="TNN52267.1"/>
    </source>
</evidence>
<dbReference type="Proteomes" id="UP000314294">
    <property type="component" value="Unassembled WGS sequence"/>
</dbReference>
<dbReference type="AlphaFoldDB" id="A0A4Z2GFH1"/>
<keyword evidence="2" id="KW-1185">Reference proteome</keyword>
<evidence type="ECO:0000313" key="2">
    <source>
        <dbReference type="Proteomes" id="UP000314294"/>
    </source>
</evidence>
<organism evidence="1 2">
    <name type="scientific">Liparis tanakae</name>
    <name type="common">Tanaka's snailfish</name>
    <dbReference type="NCBI Taxonomy" id="230148"/>
    <lineage>
        <taxon>Eukaryota</taxon>
        <taxon>Metazoa</taxon>
        <taxon>Chordata</taxon>
        <taxon>Craniata</taxon>
        <taxon>Vertebrata</taxon>
        <taxon>Euteleostomi</taxon>
        <taxon>Actinopterygii</taxon>
        <taxon>Neopterygii</taxon>
        <taxon>Teleostei</taxon>
        <taxon>Neoteleostei</taxon>
        <taxon>Acanthomorphata</taxon>
        <taxon>Eupercaria</taxon>
        <taxon>Perciformes</taxon>
        <taxon>Cottioidei</taxon>
        <taxon>Cottales</taxon>
        <taxon>Liparidae</taxon>
        <taxon>Liparis</taxon>
    </lineage>
</organism>
<comment type="caution">
    <text evidence="1">The sequence shown here is derived from an EMBL/GenBank/DDBJ whole genome shotgun (WGS) entry which is preliminary data.</text>
</comment>
<name>A0A4Z2GFH1_9TELE</name>
<sequence length="86" mass="10033">MYTLACQLFLACGQRLCDRPQLWASSRVSYLQYSHRPNQTDGQNWSRGEFHLSVKNILVVDSVSPHLFPWKAECHRPVHLKQKLPL</sequence>
<dbReference type="EMBL" id="SRLO01000553">
    <property type="protein sequence ID" value="TNN52267.1"/>
    <property type="molecule type" value="Genomic_DNA"/>
</dbReference>